<keyword evidence="8" id="KW-1185">Reference proteome</keyword>
<dbReference type="Pfam" id="PF00106">
    <property type="entry name" value="adh_short"/>
    <property type="match status" value="1"/>
</dbReference>
<keyword evidence="3" id="KW-0521">NADP</keyword>
<dbReference type="GO" id="GO:0004757">
    <property type="term" value="F:sepiapterin reductase (NADP+) activity"/>
    <property type="evidence" value="ECO:0007669"/>
    <property type="project" value="TreeGrafter"/>
</dbReference>
<evidence type="ECO:0000313" key="8">
    <source>
        <dbReference type="Proteomes" id="UP000583101"/>
    </source>
</evidence>
<comment type="subcellular location">
    <subcellularLocation>
        <location evidence="1">Cytoplasm</location>
    </subcellularLocation>
</comment>
<dbReference type="EC" id="1.1.1.320" evidence="5"/>
<dbReference type="Proteomes" id="UP000297248">
    <property type="component" value="Unassembled WGS sequence"/>
</dbReference>
<accession>A0A4Y8AG27</accession>
<sequence>MKMVAIITGVNRGLGKALADIMLQAGDTIVISLSRSVHSDHEGLSTDKFLFIKTDLSASFNGEALTQIGNIINKQPVWLFNNAGNIQPLNKVGAFTAGSIADSVAINITYPVSLINYIISNYSHNQITFVNITSGAGSRPIENWATYCSSKAYMLMFFKTLEQEYKENENYKFYSIDPGTMDTGMQQQIRDSSFPAKDYFTTLKDNNQLVAPQAAAQNILTEINYPLV</sequence>
<dbReference type="RefSeq" id="WP_134335760.1">
    <property type="nucleotide sequence ID" value="NZ_BMCZ01000004.1"/>
</dbReference>
<evidence type="ECO:0000313" key="7">
    <source>
        <dbReference type="Proteomes" id="UP000297248"/>
    </source>
</evidence>
<keyword evidence="4 5" id="KW-0560">Oxidoreductase</keyword>
<dbReference type="PANTHER" id="PTHR44085:SF2">
    <property type="entry name" value="SEPIAPTERIN REDUCTASE"/>
    <property type="match status" value="1"/>
</dbReference>
<dbReference type="GO" id="GO:0005737">
    <property type="term" value="C:cytoplasm"/>
    <property type="evidence" value="ECO:0007669"/>
    <property type="project" value="UniProtKB-SubCell"/>
</dbReference>
<reference evidence="5 8" key="3">
    <citation type="submission" date="2020-08" db="EMBL/GenBank/DDBJ databases">
        <title>Genomic Encyclopedia of Type Strains, Phase IV (KMG-IV): sequencing the most valuable type-strain genomes for metagenomic binning, comparative biology and taxonomic classification.</title>
        <authorList>
            <person name="Goeker M."/>
        </authorList>
    </citation>
    <scope>NUCLEOTIDE SEQUENCE [LARGE SCALE GENOMIC DNA]</scope>
    <source>
        <strain evidence="5 8">DSM 100995</strain>
    </source>
</reference>
<evidence type="ECO:0000256" key="3">
    <source>
        <dbReference type="ARBA" id="ARBA00022857"/>
    </source>
</evidence>
<proteinExistence type="predicted"/>
<dbReference type="Gene3D" id="3.40.50.720">
    <property type="entry name" value="NAD(P)-binding Rossmann-like Domain"/>
    <property type="match status" value="1"/>
</dbReference>
<dbReference type="InterPro" id="IPR002347">
    <property type="entry name" value="SDR_fam"/>
</dbReference>
<dbReference type="PRINTS" id="PR00081">
    <property type="entry name" value="GDHRDH"/>
</dbReference>
<dbReference type="GO" id="GO:0006729">
    <property type="term" value="P:tetrahydrobiopterin biosynthetic process"/>
    <property type="evidence" value="ECO:0007669"/>
    <property type="project" value="TreeGrafter"/>
</dbReference>
<dbReference type="AlphaFoldDB" id="A0A4Y8AG27"/>
<dbReference type="EMBL" id="SNQG01000002">
    <property type="protein sequence ID" value="TEW67724.1"/>
    <property type="molecule type" value="Genomic_DNA"/>
</dbReference>
<dbReference type="OrthoDB" id="9794387at2"/>
<dbReference type="InterPro" id="IPR051721">
    <property type="entry name" value="Biopterin_syn/organic_redct"/>
</dbReference>
<dbReference type="PANTHER" id="PTHR44085">
    <property type="entry name" value="SEPIAPTERIN REDUCTASE"/>
    <property type="match status" value="1"/>
</dbReference>
<evidence type="ECO:0000313" key="6">
    <source>
        <dbReference type="EMBL" id="TEW67724.1"/>
    </source>
</evidence>
<keyword evidence="2" id="KW-0963">Cytoplasm</keyword>
<evidence type="ECO:0000313" key="5">
    <source>
        <dbReference type="EMBL" id="MBB3968638.1"/>
    </source>
</evidence>
<comment type="caution">
    <text evidence="6">The sequence shown here is derived from an EMBL/GenBank/DDBJ whole genome shotgun (WGS) entry which is preliminary data.</text>
</comment>
<name>A0A4Y8AG27_9SPHI</name>
<gene>
    <name evidence="6" type="ORF">E2R65_06980</name>
    <name evidence="5" type="ORF">GGR35_001230</name>
</gene>
<dbReference type="SUPFAM" id="SSF51735">
    <property type="entry name" value="NAD(P)-binding Rossmann-fold domains"/>
    <property type="match status" value="1"/>
</dbReference>
<reference evidence="6 7" key="1">
    <citation type="journal article" date="2016" name="Int. J. Syst. Evol. Microbiol.">
        <title>Proposal of Mucilaginibacter phyllosphaerae sp. nov. isolated from the phyllosphere of Galium album.</title>
        <authorList>
            <person name="Aydogan E.L."/>
            <person name="Busse H.J."/>
            <person name="Moser G."/>
            <person name="Muller C."/>
            <person name="Kampfer P."/>
            <person name="Glaeser S.P."/>
        </authorList>
    </citation>
    <scope>NUCLEOTIDE SEQUENCE [LARGE SCALE GENOMIC DNA]</scope>
    <source>
        <strain evidence="6 7">PP-F2FG21</strain>
    </source>
</reference>
<evidence type="ECO:0000256" key="2">
    <source>
        <dbReference type="ARBA" id="ARBA00022490"/>
    </source>
</evidence>
<dbReference type="InterPro" id="IPR036291">
    <property type="entry name" value="NAD(P)-bd_dom_sf"/>
</dbReference>
<reference evidence="6" key="2">
    <citation type="submission" date="2019-03" db="EMBL/GenBank/DDBJ databases">
        <authorList>
            <person name="Yan Y.-Q."/>
            <person name="Du Z.-J."/>
        </authorList>
    </citation>
    <scope>NUCLEOTIDE SEQUENCE</scope>
    <source>
        <strain evidence="6">PP-F2FG21</strain>
    </source>
</reference>
<dbReference type="EMBL" id="JACIEG010000002">
    <property type="protein sequence ID" value="MBB3968638.1"/>
    <property type="molecule type" value="Genomic_DNA"/>
</dbReference>
<evidence type="ECO:0000256" key="4">
    <source>
        <dbReference type="ARBA" id="ARBA00023002"/>
    </source>
</evidence>
<evidence type="ECO:0000256" key="1">
    <source>
        <dbReference type="ARBA" id="ARBA00004496"/>
    </source>
</evidence>
<organism evidence="6 7">
    <name type="scientific">Mucilaginibacter phyllosphaerae</name>
    <dbReference type="NCBI Taxonomy" id="1812349"/>
    <lineage>
        <taxon>Bacteria</taxon>
        <taxon>Pseudomonadati</taxon>
        <taxon>Bacteroidota</taxon>
        <taxon>Sphingobacteriia</taxon>
        <taxon>Sphingobacteriales</taxon>
        <taxon>Sphingobacteriaceae</taxon>
        <taxon>Mucilaginibacter</taxon>
    </lineage>
</organism>
<protein>
    <submittedName>
        <fullName evidence="5">Benzil reductase ((S)-benzoin forming)</fullName>
        <ecNumber evidence="5">1.1.1.320</ecNumber>
    </submittedName>
    <submittedName>
        <fullName evidence="6">SDR family NAD(P)-dependent oxidoreductase</fullName>
    </submittedName>
</protein>
<dbReference type="Proteomes" id="UP000583101">
    <property type="component" value="Unassembled WGS sequence"/>
</dbReference>